<feature type="transmembrane region" description="Helical" evidence="1">
    <location>
        <begin position="142"/>
        <end position="161"/>
    </location>
</feature>
<dbReference type="KEGG" id="phl:KKY_967"/>
<keyword evidence="1" id="KW-0472">Membrane</keyword>
<keyword evidence="1" id="KW-1133">Transmembrane helix</keyword>
<dbReference type="InterPro" id="IPR025196">
    <property type="entry name" value="DUF4126"/>
</dbReference>
<protein>
    <submittedName>
        <fullName evidence="3">Putative membrane protein</fullName>
    </submittedName>
</protein>
<dbReference type="Pfam" id="PF13548">
    <property type="entry name" value="DUF4126"/>
    <property type="match status" value="1"/>
</dbReference>
<feature type="transmembrane region" description="Helical" evidence="1">
    <location>
        <begin position="51"/>
        <end position="69"/>
    </location>
</feature>
<dbReference type="AlphaFoldDB" id="G4RFV9"/>
<sequence>MLQFEGMDMIFLFSLVLGIVAGLRAMTPAAALSLAAFLGWIDLSATPFAFLGHPIALVIFTLVALGEFVTDQLPQTPSRKVPVQFGARVVMGALAGGVLGLPSGMWIGGAIAGIVGAIIGTLGGYEARRRLVASNGGNDRPIALLEDAIAVILALLVVWLAA</sequence>
<keyword evidence="1" id="KW-0812">Transmembrane</keyword>
<dbReference type="EMBL" id="CP003075">
    <property type="protein sequence ID" value="AEQ51002.1"/>
    <property type="molecule type" value="Genomic_DNA"/>
</dbReference>
<gene>
    <name evidence="3" type="ordered locus">KKY_967</name>
</gene>
<dbReference type="RefSeq" id="WP_014130151.1">
    <property type="nucleotide sequence ID" value="NC_016078.1"/>
</dbReference>
<dbReference type="HOGENOM" id="CLU_125942_0_0_5"/>
<accession>G4RFV9</accession>
<dbReference type="PATRIC" id="fig|1082931.4.peg.956"/>
<dbReference type="eggNOG" id="COG3918">
    <property type="taxonomic scope" value="Bacteria"/>
</dbReference>
<evidence type="ECO:0000313" key="4">
    <source>
        <dbReference type="Proteomes" id="UP000008850"/>
    </source>
</evidence>
<dbReference type="STRING" id="1082931.KKY_967"/>
<organism evidence="3 4">
    <name type="scientific">Pelagibacterium halotolerans (strain DSM 22347 / JCM 15775 / CGMCC 1.7692 / B2)</name>
    <dbReference type="NCBI Taxonomy" id="1082931"/>
    <lineage>
        <taxon>Bacteria</taxon>
        <taxon>Pseudomonadati</taxon>
        <taxon>Pseudomonadota</taxon>
        <taxon>Alphaproteobacteria</taxon>
        <taxon>Hyphomicrobiales</taxon>
        <taxon>Devosiaceae</taxon>
        <taxon>Pelagibacterium</taxon>
    </lineage>
</organism>
<name>G4RFV9_PELHB</name>
<proteinExistence type="predicted"/>
<reference evidence="3 4" key="1">
    <citation type="journal article" date="2012" name="J. Bacteriol.">
        <title>Complete genome sequence of Pelagibacterium halotolerans B2T.</title>
        <authorList>
            <person name="Huo Y.Y."/>
            <person name="Cheng H."/>
            <person name="Han X.F."/>
            <person name="Jiang X.W."/>
            <person name="Sun C."/>
            <person name="Zhang X.Q."/>
            <person name="Zhu X.F."/>
            <person name="Liu Y.F."/>
            <person name="Li P.F."/>
            <person name="Ni P.X."/>
            <person name="Wu M."/>
        </authorList>
    </citation>
    <scope>NUCLEOTIDE SEQUENCE [LARGE SCALE GENOMIC DNA]</scope>
    <source>
        <strain evidence="4">DSM 22347 / JCM 15775 / CGMCC 1.7692 / B2</strain>
    </source>
</reference>
<evidence type="ECO:0000256" key="1">
    <source>
        <dbReference type="SAM" id="Phobius"/>
    </source>
</evidence>
<feature type="transmembrane region" description="Helical" evidence="1">
    <location>
        <begin position="105"/>
        <end position="122"/>
    </location>
</feature>
<keyword evidence="4" id="KW-1185">Reference proteome</keyword>
<dbReference type="Proteomes" id="UP000008850">
    <property type="component" value="Chromosome"/>
</dbReference>
<evidence type="ECO:0000259" key="2">
    <source>
        <dbReference type="Pfam" id="PF13548"/>
    </source>
</evidence>
<feature type="domain" description="DUF4126" evidence="2">
    <location>
        <begin position="13"/>
        <end position="158"/>
    </location>
</feature>
<evidence type="ECO:0000313" key="3">
    <source>
        <dbReference type="EMBL" id="AEQ51002.1"/>
    </source>
</evidence>